<keyword evidence="2" id="KW-1185">Reference proteome</keyword>
<evidence type="ECO:0000313" key="1">
    <source>
        <dbReference type="EMBL" id="KAL3500107.1"/>
    </source>
</evidence>
<dbReference type="AlphaFoldDB" id="A0ABD2Y104"/>
<gene>
    <name evidence="1" type="ORF">ACH5RR_039200</name>
</gene>
<dbReference type="Proteomes" id="UP001630127">
    <property type="component" value="Unassembled WGS sequence"/>
</dbReference>
<name>A0ABD2Y104_9GENT</name>
<proteinExistence type="predicted"/>
<comment type="caution">
    <text evidence="1">The sequence shown here is derived from an EMBL/GenBank/DDBJ whole genome shotgun (WGS) entry which is preliminary data.</text>
</comment>
<accession>A0ABD2Y104</accession>
<sequence>MIEREVKEARSKWVYQRKEEPKAKTGEKVQVKESKKAGEKQANYKVQTVMKIEGLEPIAINMVVALYRSFMPSEEQLYYVREQEELNRETEDSVQIRKGPNMAIKVILTKQNAKMAYHLKPLFVQGHLNGITVSRMMVDNRAKWNLSGQYDKRLGKTTEDLIPTNIVVSSFTRGAMIREVSYPWTSHY</sequence>
<reference evidence="1 2" key="1">
    <citation type="submission" date="2024-11" db="EMBL/GenBank/DDBJ databases">
        <title>A near-complete genome assembly of Cinchona calisaya.</title>
        <authorList>
            <person name="Lian D.C."/>
            <person name="Zhao X.W."/>
            <person name="Wei L."/>
        </authorList>
    </citation>
    <scope>NUCLEOTIDE SEQUENCE [LARGE SCALE GENOMIC DNA]</scope>
    <source>
        <tissue evidence="1">Nenye</tissue>
    </source>
</reference>
<organism evidence="1 2">
    <name type="scientific">Cinchona calisaya</name>
    <dbReference type="NCBI Taxonomy" id="153742"/>
    <lineage>
        <taxon>Eukaryota</taxon>
        <taxon>Viridiplantae</taxon>
        <taxon>Streptophyta</taxon>
        <taxon>Embryophyta</taxon>
        <taxon>Tracheophyta</taxon>
        <taxon>Spermatophyta</taxon>
        <taxon>Magnoliopsida</taxon>
        <taxon>eudicotyledons</taxon>
        <taxon>Gunneridae</taxon>
        <taxon>Pentapetalae</taxon>
        <taxon>asterids</taxon>
        <taxon>lamiids</taxon>
        <taxon>Gentianales</taxon>
        <taxon>Rubiaceae</taxon>
        <taxon>Cinchonoideae</taxon>
        <taxon>Cinchoneae</taxon>
        <taxon>Cinchona</taxon>
    </lineage>
</organism>
<evidence type="ECO:0000313" key="2">
    <source>
        <dbReference type="Proteomes" id="UP001630127"/>
    </source>
</evidence>
<dbReference type="EMBL" id="JBJUIK010000016">
    <property type="protein sequence ID" value="KAL3500107.1"/>
    <property type="molecule type" value="Genomic_DNA"/>
</dbReference>
<protein>
    <submittedName>
        <fullName evidence="1">Uncharacterized protein</fullName>
    </submittedName>
</protein>